<sequence>GSRARSPARLRRYPTAATGRAAVRSGRRGDGRVDGTTLGVSLPAAHQRAFARLPRLPDALGQGAGPPEDPAGREGAAPPGGGGPARRGLGYHHPLGRSRLSACGPALLRPRNRGLRAPRTVRQPLAARGGRGGDPGVPSPRLRPPRSALRTSPAAGVVGEGQAGPAHAPGVGARRARRGRDDLGLLRRGNV</sequence>
<evidence type="ECO:0000313" key="2">
    <source>
        <dbReference type="EMBL" id="CAA9424550.1"/>
    </source>
</evidence>
<feature type="compositionally biased region" description="Low complexity" evidence="1">
    <location>
        <begin position="145"/>
        <end position="155"/>
    </location>
</feature>
<feature type="non-terminal residue" evidence="2">
    <location>
        <position position="191"/>
    </location>
</feature>
<dbReference type="EMBL" id="CADCVC010000014">
    <property type="protein sequence ID" value="CAA9424550.1"/>
    <property type="molecule type" value="Genomic_DNA"/>
</dbReference>
<feature type="compositionally biased region" description="Low complexity" evidence="1">
    <location>
        <begin position="163"/>
        <end position="173"/>
    </location>
</feature>
<feature type="compositionally biased region" description="Basic residues" evidence="1">
    <location>
        <begin position="1"/>
        <end position="12"/>
    </location>
</feature>
<evidence type="ECO:0000256" key="1">
    <source>
        <dbReference type="SAM" id="MobiDB-lite"/>
    </source>
</evidence>
<dbReference type="AlphaFoldDB" id="A0A6J4Q038"/>
<gene>
    <name evidence="2" type="ORF">AVDCRST_MAG80-161</name>
</gene>
<feature type="compositionally biased region" description="Low complexity" evidence="1">
    <location>
        <begin position="15"/>
        <end position="24"/>
    </location>
</feature>
<proteinExistence type="predicted"/>
<organism evidence="2">
    <name type="scientific">uncultured Rubrobacteraceae bacterium</name>
    <dbReference type="NCBI Taxonomy" id="349277"/>
    <lineage>
        <taxon>Bacteria</taxon>
        <taxon>Bacillati</taxon>
        <taxon>Actinomycetota</taxon>
        <taxon>Rubrobacteria</taxon>
        <taxon>Rubrobacterales</taxon>
        <taxon>Rubrobacteraceae</taxon>
        <taxon>environmental samples</taxon>
    </lineage>
</organism>
<name>A0A6J4Q038_9ACTN</name>
<reference evidence="2" key="1">
    <citation type="submission" date="2020-02" db="EMBL/GenBank/DDBJ databases">
        <authorList>
            <person name="Meier V. D."/>
        </authorList>
    </citation>
    <scope>NUCLEOTIDE SEQUENCE</scope>
    <source>
        <strain evidence="2">AVDCRST_MAG80</strain>
    </source>
</reference>
<protein>
    <submittedName>
        <fullName evidence="2">Uncharacterized protein</fullName>
    </submittedName>
</protein>
<feature type="region of interest" description="Disordered" evidence="1">
    <location>
        <begin position="1"/>
        <end position="42"/>
    </location>
</feature>
<feature type="non-terminal residue" evidence="2">
    <location>
        <position position="1"/>
    </location>
</feature>
<accession>A0A6J4Q038</accession>
<feature type="region of interest" description="Disordered" evidence="1">
    <location>
        <begin position="57"/>
        <end position="191"/>
    </location>
</feature>